<feature type="transmembrane region" description="Helical" evidence="1">
    <location>
        <begin position="49"/>
        <end position="70"/>
    </location>
</feature>
<proteinExistence type="predicted"/>
<name>A0AAD7JWV8_9AGAR</name>
<evidence type="ECO:0000313" key="3">
    <source>
        <dbReference type="Proteomes" id="UP001215280"/>
    </source>
</evidence>
<evidence type="ECO:0000313" key="2">
    <source>
        <dbReference type="EMBL" id="KAJ7771088.1"/>
    </source>
</evidence>
<evidence type="ECO:0000256" key="1">
    <source>
        <dbReference type="SAM" id="Phobius"/>
    </source>
</evidence>
<keyword evidence="1" id="KW-0812">Transmembrane</keyword>
<accession>A0AAD7JWV8</accession>
<comment type="caution">
    <text evidence="2">The sequence shown here is derived from an EMBL/GenBank/DDBJ whole genome shotgun (WGS) entry which is preliminary data.</text>
</comment>
<keyword evidence="1" id="KW-0472">Membrane</keyword>
<organism evidence="2 3">
    <name type="scientific">Mycena maculata</name>
    <dbReference type="NCBI Taxonomy" id="230809"/>
    <lineage>
        <taxon>Eukaryota</taxon>
        <taxon>Fungi</taxon>
        <taxon>Dikarya</taxon>
        <taxon>Basidiomycota</taxon>
        <taxon>Agaricomycotina</taxon>
        <taxon>Agaricomycetes</taxon>
        <taxon>Agaricomycetidae</taxon>
        <taxon>Agaricales</taxon>
        <taxon>Marasmiineae</taxon>
        <taxon>Mycenaceae</taxon>
        <taxon>Mycena</taxon>
    </lineage>
</organism>
<dbReference type="AlphaFoldDB" id="A0AAD7JWV8"/>
<dbReference type="Proteomes" id="UP001215280">
    <property type="component" value="Unassembled WGS sequence"/>
</dbReference>
<gene>
    <name evidence="2" type="ORF">DFH07DRAFT_804851</name>
</gene>
<protein>
    <submittedName>
        <fullName evidence="2">Uncharacterized protein</fullName>
    </submittedName>
</protein>
<sequence length="112" mass="12279">MSCRTHSGGAPHATGHQLHHVSSSVWLQPPGSIHRSRVATAKITFGREIMMYCSLSTAAVGWASFTKLLIEMRARMYSKFGCLPSSLSCLTTLSNLAFVVGEANKFCQFRKT</sequence>
<keyword evidence="1" id="KW-1133">Transmembrane helix</keyword>
<keyword evidence="3" id="KW-1185">Reference proteome</keyword>
<dbReference type="EMBL" id="JARJLG010000022">
    <property type="protein sequence ID" value="KAJ7771088.1"/>
    <property type="molecule type" value="Genomic_DNA"/>
</dbReference>
<reference evidence="2" key="1">
    <citation type="submission" date="2023-03" db="EMBL/GenBank/DDBJ databases">
        <title>Massive genome expansion in bonnet fungi (Mycena s.s.) driven by repeated elements and novel gene families across ecological guilds.</title>
        <authorList>
            <consortium name="Lawrence Berkeley National Laboratory"/>
            <person name="Harder C.B."/>
            <person name="Miyauchi S."/>
            <person name="Viragh M."/>
            <person name="Kuo A."/>
            <person name="Thoen E."/>
            <person name="Andreopoulos B."/>
            <person name="Lu D."/>
            <person name="Skrede I."/>
            <person name="Drula E."/>
            <person name="Henrissat B."/>
            <person name="Morin E."/>
            <person name="Kohler A."/>
            <person name="Barry K."/>
            <person name="LaButti K."/>
            <person name="Morin E."/>
            <person name="Salamov A."/>
            <person name="Lipzen A."/>
            <person name="Mereny Z."/>
            <person name="Hegedus B."/>
            <person name="Baldrian P."/>
            <person name="Stursova M."/>
            <person name="Weitz H."/>
            <person name="Taylor A."/>
            <person name="Grigoriev I.V."/>
            <person name="Nagy L.G."/>
            <person name="Martin F."/>
            <person name="Kauserud H."/>
        </authorList>
    </citation>
    <scope>NUCLEOTIDE SEQUENCE</scope>
    <source>
        <strain evidence="2">CBHHK188m</strain>
    </source>
</reference>